<reference evidence="2" key="1">
    <citation type="submission" date="2007-12" db="EMBL/GenBank/DDBJ databases">
        <title>Annotation of Entamoeba dispar SAW760.</title>
        <authorList>
            <person name="Lorenzi H."/>
            <person name="Inman J."/>
            <person name="Schobel S."/>
            <person name="Amedeo P."/>
            <person name="Caler E."/>
        </authorList>
    </citation>
    <scope>NUCLEOTIDE SEQUENCE [LARGE SCALE GENOMIC DNA]</scope>
    <source>
        <strain evidence="2">ATCC PRA-260 / SAW760</strain>
    </source>
</reference>
<dbReference type="RefSeq" id="XP_001737661.1">
    <property type="nucleotide sequence ID" value="XM_001737609.1"/>
</dbReference>
<accession>B0EHF4</accession>
<evidence type="ECO:0000313" key="1">
    <source>
        <dbReference type="EMBL" id="EDR26020.1"/>
    </source>
</evidence>
<dbReference type="OrthoDB" id="26153at2759"/>
<keyword evidence="2" id="KW-1185">Reference proteome</keyword>
<gene>
    <name evidence="1" type="ORF">EDI_013900</name>
</gene>
<dbReference type="KEGG" id="edi:EDI_013900"/>
<evidence type="ECO:0000313" key="2">
    <source>
        <dbReference type="Proteomes" id="UP000008076"/>
    </source>
</evidence>
<dbReference type="eggNOG" id="ENOG502RG30">
    <property type="taxonomic scope" value="Eukaryota"/>
</dbReference>
<organism evidence="2">
    <name type="scientific">Entamoeba dispar (strain ATCC PRA-260 / SAW760)</name>
    <dbReference type="NCBI Taxonomy" id="370354"/>
    <lineage>
        <taxon>Eukaryota</taxon>
        <taxon>Amoebozoa</taxon>
        <taxon>Evosea</taxon>
        <taxon>Archamoebae</taxon>
        <taxon>Mastigamoebida</taxon>
        <taxon>Entamoebidae</taxon>
        <taxon>Entamoeba</taxon>
    </lineage>
</organism>
<dbReference type="OMA" id="CTIVDQN"/>
<dbReference type="EMBL" id="DS549306">
    <property type="protein sequence ID" value="EDR26020.1"/>
    <property type="molecule type" value="Genomic_DNA"/>
</dbReference>
<dbReference type="Proteomes" id="UP000008076">
    <property type="component" value="Unassembled WGS sequence"/>
</dbReference>
<dbReference type="GeneID" id="5882735"/>
<sequence length="2560" mass="297539">MIPQSLRQLQSEILETITKENFTGKTPEEIKKNEIQMDKVSLIIDKLEMVFYTENEIPAEFAKSIYPYIFNGILFFEECPLKDQHWRNNCVEKLFNFLYKILSKDRLDKIITIATHMFECGKERVELVTVSLINEIVSLFPEQIKTLDIEKTLTTLIINKLNNYVGKEINNIPNQETFYRMVLYPYKADVLFEMSKLICTIVDQNPSLLQTFSDVIESTVLVFKNPLLLLSTNNFKILIQLYQAFCKFALIYIRANSKNESRSEMVSSVHQRFLCLANDSFTLPRDLFQDGVNTLIEIGSILEKAEESLKNIDIQPNSRLLVVFNKVLEMIAKSYPKALTTSAIINLFNVSWRIITSHRLGIHNMIHAIKFIKQVFDNICPNKNVSSEVKRQSAFTIKQFTLLMRHFTVITKLIIFLPNPSENIKHFFWNTTSRNTPRIIENAFEFLKPMVDMLLTVTETFQNEDGLMDQLIYEFFKQCVHYTIMCNSDDEKQTYNKLGLNIPSLTDTMKRILSKIQSNNKPDSIKQIYIVKKSVRYLLKRAFETKSNETNKILSIYDDFLLFFDKYVTEETFTTFYEYIEKGKNIGDIAILFKKVCYKIKSYIDPLFKEKNTISNFSIAEYQQTFVFIVGKCFKKIVQYLTIDSQIEVEPYVIILDGLYSLYSLEIVSSLNEQNAELFTKIYMNNPNCEVPFFYLSEYISSLTDLNELIHLPSPLLKIAESCLRLPLPADKLVSLMFISLPIASSIICLKKAPESLRSAAYRYLSVISTVCPPSLLYKYIPSVDLLKKTLATILSNPPKQLSDFPTHENINPKQSIFCVDEPFKSALISSLAALEVLPSDTPKKEPIEIQFTIQLDKITITFDLEPYYEDYINKLEKEPEKICGMYPILKQAIKQQCHPYLISMYFITLEKQSYEEKLNGIHLKEIRDIIKYDMMKYVEGFIHYFEIAGKNEEGFTIVCNDFIQMISENGGIENNRESISYLISLISRHEQTLGFDLHALEFIHKYSLKYSDWLSIDSHITVRYLFDVTQREYHNGTITRILDVLLSPTSLDSIIQTIDDSLPRWLHDLFSTVVQSNSPHGIKYIIEFFKSNIGHPETSLLLLFNIDPKNPNYNEIIKYQIQTLYFLMSTYKDNSLYKEKVHQLYSVKIPRQYIIKVDLLFQSCCNKEDYYKFVIQSMKSKDNEIASYFCNVCIKSLENDKEIIEKLIEKLIENINENNCTVWQHVELFDFLLNHTNETIKQQTIQHLVTEMDILKTEMNKKQNIHSFLNKLNGFIQFKYSIEGISSVLNELKELGEYEHLLSSIPSLKRVLNIDPQQTVSAILSDEKNTKTLLELLASIPDLQLFDYLFQPLLNNSDSLWKKEQGPIILLSFLVKYSKQRQFTEEMSNAIISLSYSTSKMNDVDAKLYTKLLLHIMKYQTNDAELIRQVLSTLETGEQEKYHFVMLYFIMNFPNDVKNLLLTMRAINEAVDGKWRLLVYALQYVIVPLIRVHHKEFTGNVLDELKKMLSVIPNNNNVTLFDEVQGTQLHVIIETIQNYPELLDSLRNIVLEKSNPPTSLHNACLKLHAQLLVFTPTCGISLESILEDLLTLPINEIYFNSISIGNIEVETIQHLFESSLQEHQNICKIILRHINSPYQENLLPFTFPVKYFFVFYKQRKLFVPTILRSIQHFGTKRELIKCIDLSELIVNWERFRVKKEGLKPLSEAPVLVNILKQCLQQNNDNESLFPLCKTVVVNNFKEQALSLAQAKNKSQNQVKNAIKRLSENIESILTIWGSESKEPILTYDELTKISGPREISMLRDFLVASAKATPPVLYDGFKIVFDGIQNEPEKEVEQYVPLVSGYLTDPKKHGEMQKILNEILIPKRCFSCVKEYVIKKKIDYINGFKAKMGDEFKKILKEANESPLMAQKPVCEKLKDILDIWNQVDREGQDNYIWVLGTDLFETLASIKTQLSGEGQLVNEFISMLKSGRRIEQESLLKNMGNYFTKPKRPVVESQRVEFLEYMLKEDENITIRTCGMENKSTNSKYIDKFVSKLTQTTPESLLSEIVKKSVPNNQFTEKWVGVLVSIFIRKLSPDNILSELVLVNQKLAENIFISLISTLIHIQGKETENNIARIYKERKEFGEHVLIQVICENNIDIGNLTLWDPSLIKIYGKSVKYLKENFIKYNKPELLSQLYTFIIKNPIEKYHLLAPLIKNERLKQCMEQFPHRAESLHNIMNDILIEMQKNKDPEIGFASELKIDLALMLNLIDPLKRYGEIAIKICKNKEEKRRVNDLLAVCSFRKMGGEKDYINGDDCLQYIHLLCNKLTPERADRSGLNAEFSKDLLKLVESFENKIKWGDLNEWSVLNEICQIAIILREFIEIQYFMYVYCIVTDTSDTFDKVSSYSNLFTLESNTKDLYIVRKYAIDHHKKTFQSLANKKNSVPSINAIVLKFEKLDILNQIEYARYHRRMGLFSPAITLLGELEERVKELQGTSKTHSDSLKSNDEINSLFIRISLEKVLNANALERPLQMINIMQTTYETYIQPYIESHSKNTEEINMFFRTLKVLQYPSID</sequence>
<proteinExistence type="predicted"/>
<dbReference type="VEuPathDB" id="AmoebaDB:EDI_013900"/>
<protein>
    <submittedName>
        <fullName evidence="1">Uncharacterized protein</fullName>
    </submittedName>
</protein>
<name>B0EHF4_ENTDS</name>